<comment type="caution">
    <text evidence="1">The sequence shown here is derived from an EMBL/GenBank/DDBJ whole genome shotgun (WGS) entry which is preliminary data.</text>
</comment>
<gene>
    <name evidence="1" type="ORF">VF724_01480</name>
</gene>
<dbReference type="RefSeq" id="WP_371752428.1">
    <property type="nucleotide sequence ID" value="NZ_JAYJLD010000001.1"/>
</dbReference>
<accession>A0ABU5ZCU3</accession>
<keyword evidence="2" id="KW-1185">Reference proteome</keyword>
<dbReference type="Proteomes" id="UP001310386">
    <property type="component" value="Unassembled WGS sequence"/>
</dbReference>
<evidence type="ECO:0008006" key="3">
    <source>
        <dbReference type="Google" id="ProtNLM"/>
    </source>
</evidence>
<evidence type="ECO:0000313" key="1">
    <source>
        <dbReference type="EMBL" id="MEB3100330.1"/>
    </source>
</evidence>
<dbReference type="EMBL" id="JAYJLD010000001">
    <property type="protein sequence ID" value="MEB3100330.1"/>
    <property type="molecule type" value="Genomic_DNA"/>
</dbReference>
<name>A0ABU5ZCU3_9BACL</name>
<protein>
    <recommendedName>
        <fullName evidence="3">NIPSNAP domain-containing protein</fullName>
    </recommendedName>
</protein>
<reference evidence="1" key="1">
    <citation type="submission" date="2023-12" db="EMBL/GenBank/DDBJ databases">
        <title>Fervidustalea candida gen. nov., sp. nov., a novel member of the family Paenibacillaceae isolated from a geothermal area.</title>
        <authorList>
            <person name="Li W.-J."/>
            <person name="Jiao J.-Y."/>
            <person name="Chen Y."/>
        </authorList>
    </citation>
    <scope>NUCLEOTIDE SEQUENCE</scope>
    <source>
        <strain evidence="1">SYSU GA230002</strain>
    </source>
</reference>
<evidence type="ECO:0000313" key="2">
    <source>
        <dbReference type="Proteomes" id="UP001310386"/>
    </source>
</evidence>
<sequence>MNKAFVEYRIQPEYRNDYFSFIRARLEQHSNMEAYEGADQPGLFVEVWDGLTEEQFRELQTVRRDPYSSWGELDRFMAGGLQKLNIWLFSPIQKE</sequence>
<proteinExistence type="predicted"/>
<organism evidence="1 2">
    <name type="scientific">Ferviditalea candida</name>
    <dbReference type="NCBI Taxonomy" id="3108399"/>
    <lineage>
        <taxon>Bacteria</taxon>
        <taxon>Bacillati</taxon>
        <taxon>Bacillota</taxon>
        <taxon>Bacilli</taxon>
        <taxon>Bacillales</taxon>
        <taxon>Paenibacillaceae</taxon>
        <taxon>Ferviditalea</taxon>
    </lineage>
</organism>